<comment type="caution">
    <text evidence="1">The sequence shown here is derived from an EMBL/GenBank/DDBJ whole genome shotgun (WGS) entry which is preliminary data.</text>
</comment>
<dbReference type="EMBL" id="JAAWWB010000007">
    <property type="protein sequence ID" value="KAG6778875.1"/>
    <property type="molecule type" value="Genomic_DNA"/>
</dbReference>
<name>A0A8X8A1H5_POPTO</name>
<reference evidence="1" key="1">
    <citation type="journal article" date="2020" name="bioRxiv">
        <title>Hybrid origin of Populus tomentosa Carr. identified through genome sequencing and phylogenomic analysis.</title>
        <authorList>
            <person name="An X."/>
            <person name="Gao K."/>
            <person name="Chen Z."/>
            <person name="Li J."/>
            <person name="Yang X."/>
            <person name="Yang X."/>
            <person name="Zhou J."/>
            <person name="Guo T."/>
            <person name="Zhao T."/>
            <person name="Huang S."/>
            <person name="Miao D."/>
            <person name="Khan W.U."/>
            <person name="Rao P."/>
            <person name="Ye M."/>
            <person name="Lei B."/>
            <person name="Liao W."/>
            <person name="Wang J."/>
            <person name="Ji L."/>
            <person name="Li Y."/>
            <person name="Guo B."/>
            <person name="Mustafa N.S."/>
            <person name="Li S."/>
            <person name="Yun Q."/>
            <person name="Keller S.R."/>
            <person name="Mao J."/>
            <person name="Zhang R."/>
            <person name="Strauss S.H."/>
        </authorList>
    </citation>
    <scope>NUCLEOTIDE SEQUENCE</scope>
    <source>
        <strain evidence="1">GM15</strain>
        <tissue evidence="1">Leaf</tissue>
    </source>
</reference>
<organism evidence="1 2">
    <name type="scientific">Populus tomentosa</name>
    <name type="common">Chinese white poplar</name>
    <dbReference type="NCBI Taxonomy" id="118781"/>
    <lineage>
        <taxon>Eukaryota</taxon>
        <taxon>Viridiplantae</taxon>
        <taxon>Streptophyta</taxon>
        <taxon>Embryophyta</taxon>
        <taxon>Tracheophyta</taxon>
        <taxon>Spermatophyta</taxon>
        <taxon>Magnoliopsida</taxon>
        <taxon>eudicotyledons</taxon>
        <taxon>Gunneridae</taxon>
        <taxon>Pentapetalae</taxon>
        <taxon>rosids</taxon>
        <taxon>fabids</taxon>
        <taxon>Malpighiales</taxon>
        <taxon>Salicaceae</taxon>
        <taxon>Saliceae</taxon>
        <taxon>Populus</taxon>
    </lineage>
</organism>
<dbReference type="AlphaFoldDB" id="A0A8X8A1H5"/>
<sequence>MQRSSPILDVADYLRRSQRIIPHPTTRNIEAFPAIPEAKKRGLLFTCRKQGVTTIGPRKTGLCGLLQKAFVKGDI</sequence>
<protein>
    <submittedName>
        <fullName evidence="1">Uncharacterized protein</fullName>
    </submittedName>
</protein>
<accession>A0A8X8A1H5</accession>
<gene>
    <name evidence="1" type="ORF">POTOM_015224</name>
</gene>
<keyword evidence="2" id="KW-1185">Reference proteome</keyword>
<proteinExistence type="predicted"/>
<evidence type="ECO:0000313" key="2">
    <source>
        <dbReference type="Proteomes" id="UP000886885"/>
    </source>
</evidence>
<dbReference type="Proteomes" id="UP000886885">
    <property type="component" value="Chromosome 4A"/>
</dbReference>
<evidence type="ECO:0000313" key="1">
    <source>
        <dbReference type="EMBL" id="KAG6778875.1"/>
    </source>
</evidence>